<dbReference type="GO" id="GO:0008176">
    <property type="term" value="F:tRNA (guanine(46)-N7)-methyltransferase activity"/>
    <property type="evidence" value="ECO:0007669"/>
    <property type="project" value="UniProtKB-EC"/>
</dbReference>
<dbReference type="EC" id="2.1.1.33" evidence="3"/>
<dbReference type="OrthoDB" id="962475at2"/>
<keyword evidence="4 8" id="KW-0489">Methyltransferase</keyword>
<keyword evidence="5 8" id="KW-0808">Transferase</keyword>
<dbReference type="InterPro" id="IPR029063">
    <property type="entry name" value="SAM-dependent_MTases_sf"/>
</dbReference>
<dbReference type="EMBL" id="CP022743">
    <property type="protein sequence ID" value="ASU36288.1"/>
    <property type="molecule type" value="Genomic_DNA"/>
</dbReference>
<dbReference type="SUPFAM" id="SSF53335">
    <property type="entry name" value="S-adenosyl-L-methionine-dependent methyltransferases"/>
    <property type="match status" value="1"/>
</dbReference>
<evidence type="ECO:0000313" key="9">
    <source>
        <dbReference type="Proteomes" id="UP000215002"/>
    </source>
</evidence>
<name>A0A223P360_9SPHI</name>
<keyword evidence="6" id="KW-0949">S-adenosyl-L-methionine</keyword>
<evidence type="ECO:0000313" key="8">
    <source>
        <dbReference type="EMBL" id="ASU36288.1"/>
    </source>
</evidence>
<evidence type="ECO:0000256" key="1">
    <source>
        <dbReference type="ARBA" id="ARBA00000142"/>
    </source>
</evidence>
<sequence length="219" mass="25485">MKYFNFQLLYDRILKNPQNQRKMPYYTLSPPLFSKDAAFDNLYPEHIRALSPMHWTAVDIAKKAGAFLAVPNARVLDIGSGVGKFCMVAGFHHPETTFYGVEQRKELYNIAEKAKGEINLPNVSFIHGNLTELNYGNYDHFYFYNAFYENIEPDSRIDYSVSTSFELYELYTRFVYEMLDKKPSETRLVTFHCTEGQVPPSYQLINNSYSSVLKMWIKG</sequence>
<evidence type="ECO:0000256" key="2">
    <source>
        <dbReference type="ARBA" id="ARBA00003015"/>
    </source>
</evidence>
<evidence type="ECO:0000256" key="4">
    <source>
        <dbReference type="ARBA" id="ARBA00022603"/>
    </source>
</evidence>
<dbReference type="RefSeq" id="WP_157741001.1">
    <property type="nucleotide sequence ID" value="NZ_CP022743.1"/>
</dbReference>
<reference evidence="8 9" key="1">
    <citation type="submission" date="2017-08" db="EMBL/GenBank/DDBJ databases">
        <title>Complete genome sequence of Mucilaginibacter sp. strain BJC16-A31.</title>
        <authorList>
            <consortium name="Henan University of Science and Technology"/>
            <person name="You X."/>
        </authorList>
    </citation>
    <scope>NUCLEOTIDE SEQUENCE [LARGE SCALE GENOMIC DNA]</scope>
    <source>
        <strain evidence="8 9">BJC16-A31</strain>
    </source>
</reference>
<organism evidence="8 9">
    <name type="scientific">Mucilaginibacter xinganensis</name>
    <dbReference type="NCBI Taxonomy" id="1234841"/>
    <lineage>
        <taxon>Bacteria</taxon>
        <taxon>Pseudomonadati</taxon>
        <taxon>Bacteroidota</taxon>
        <taxon>Sphingobacteriia</taxon>
        <taxon>Sphingobacteriales</taxon>
        <taxon>Sphingobacteriaceae</taxon>
        <taxon>Mucilaginibacter</taxon>
    </lineage>
</organism>
<dbReference type="KEGG" id="muc:MuYL_4403"/>
<evidence type="ECO:0000256" key="6">
    <source>
        <dbReference type="ARBA" id="ARBA00022691"/>
    </source>
</evidence>
<accession>A0A223P360</accession>
<evidence type="ECO:0000256" key="5">
    <source>
        <dbReference type="ARBA" id="ARBA00022679"/>
    </source>
</evidence>
<gene>
    <name evidence="8" type="ORF">MuYL_4403</name>
</gene>
<comment type="function">
    <text evidence="2">Catalyzes the formation of N(7)-methylguanine at position 46 (m7G46) in tRNA.</text>
</comment>
<dbReference type="Proteomes" id="UP000215002">
    <property type="component" value="Chromosome"/>
</dbReference>
<keyword evidence="9" id="KW-1185">Reference proteome</keyword>
<dbReference type="CDD" id="cd02440">
    <property type="entry name" value="AdoMet_MTases"/>
    <property type="match status" value="1"/>
</dbReference>
<comment type="catalytic activity">
    <reaction evidence="1">
        <text>guanosine(46) in tRNA + S-adenosyl-L-methionine = N(7)-methylguanosine(46) in tRNA + S-adenosyl-L-homocysteine</text>
        <dbReference type="Rhea" id="RHEA:42708"/>
        <dbReference type="Rhea" id="RHEA-COMP:10188"/>
        <dbReference type="Rhea" id="RHEA-COMP:10189"/>
        <dbReference type="ChEBI" id="CHEBI:57856"/>
        <dbReference type="ChEBI" id="CHEBI:59789"/>
        <dbReference type="ChEBI" id="CHEBI:74269"/>
        <dbReference type="ChEBI" id="CHEBI:74480"/>
        <dbReference type="EC" id="2.1.1.33"/>
    </reaction>
</comment>
<protein>
    <recommendedName>
        <fullName evidence="3">tRNA (guanine(46)-N(7))-methyltransferase</fullName>
        <ecNumber evidence="3">2.1.1.33</ecNumber>
    </recommendedName>
</protein>
<dbReference type="AlphaFoldDB" id="A0A223P360"/>
<dbReference type="Gene3D" id="3.40.50.150">
    <property type="entry name" value="Vaccinia Virus protein VP39"/>
    <property type="match status" value="1"/>
</dbReference>
<evidence type="ECO:0000256" key="3">
    <source>
        <dbReference type="ARBA" id="ARBA00011977"/>
    </source>
</evidence>
<proteinExistence type="predicted"/>
<keyword evidence="7" id="KW-0819">tRNA processing</keyword>
<dbReference type="InterPro" id="IPR003358">
    <property type="entry name" value="tRNA_(Gua-N-7)_MeTrfase_Trmb"/>
</dbReference>
<dbReference type="Pfam" id="PF02390">
    <property type="entry name" value="Methyltransf_4"/>
    <property type="match status" value="1"/>
</dbReference>
<evidence type="ECO:0000256" key="7">
    <source>
        <dbReference type="ARBA" id="ARBA00022694"/>
    </source>
</evidence>